<dbReference type="OrthoDB" id="9793415at2"/>
<dbReference type="EMBL" id="CP015756">
    <property type="protein sequence ID" value="APC40092.1"/>
    <property type="molecule type" value="Genomic_DNA"/>
</dbReference>
<keyword evidence="2" id="KW-0813">Transport</keyword>
<organism evidence="8 9">
    <name type="scientific">Clostridium estertheticum subsp. estertheticum</name>
    <dbReference type="NCBI Taxonomy" id="1552"/>
    <lineage>
        <taxon>Bacteria</taxon>
        <taxon>Bacillati</taxon>
        <taxon>Bacillota</taxon>
        <taxon>Clostridia</taxon>
        <taxon>Eubacteriales</taxon>
        <taxon>Clostridiaceae</taxon>
        <taxon>Clostridium</taxon>
    </lineage>
</organism>
<dbReference type="PANTHER" id="PTHR11360:SF317">
    <property type="entry name" value="MAJOR FACILITATOR SUPERFAMILY (MFS) PROFILE DOMAIN-CONTAINING PROTEIN-RELATED"/>
    <property type="match status" value="1"/>
</dbReference>
<accession>A0A1J0GFD6</accession>
<dbReference type="InterPro" id="IPR050327">
    <property type="entry name" value="Proton-linked_MCT"/>
</dbReference>
<feature type="transmembrane region" description="Helical" evidence="6">
    <location>
        <begin position="226"/>
        <end position="248"/>
    </location>
</feature>
<evidence type="ECO:0000256" key="6">
    <source>
        <dbReference type="SAM" id="Phobius"/>
    </source>
</evidence>
<reference evidence="9" key="1">
    <citation type="journal article" date="2016" name="Front. Microbiol.">
        <title>Complete Genome Sequence of Clostridium estertheticum DSM 8809, a Microbe Identified in Spoiled Vacuum Packed Beef.</title>
        <authorList>
            <person name="Yu Z."/>
            <person name="Gunn L."/>
            <person name="Brennan E."/>
            <person name="Reid R."/>
            <person name="Wall P.G."/>
            <person name="Gaora O.P."/>
            <person name="Hurley D."/>
            <person name="Bolton D."/>
            <person name="Fanning S."/>
        </authorList>
    </citation>
    <scope>NUCLEOTIDE SEQUENCE [LARGE SCALE GENOMIC DNA]</scope>
    <source>
        <strain evidence="9">DSM 8809</strain>
    </source>
</reference>
<feature type="transmembrane region" description="Helical" evidence="6">
    <location>
        <begin position="384"/>
        <end position="406"/>
    </location>
</feature>
<dbReference type="AlphaFoldDB" id="A0A1J0GFD6"/>
<evidence type="ECO:0000256" key="3">
    <source>
        <dbReference type="ARBA" id="ARBA00022692"/>
    </source>
</evidence>
<feature type="transmembrane region" description="Helical" evidence="6">
    <location>
        <begin position="352"/>
        <end position="372"/>
    </location>
</feature>
<keyword evidence="4 6" id="KW-1133">Transmembrane helix</keyword>
<dbReference type="KEGG" id="ceu:A7L45_08415"/>
<evidence type="ECO:0000256" key="5">
    <source>
        <dbReference type="ARBA" id="ARBA00023136"/>
    </source>
</evidence>
<dbReference type="STRING" id="1552.A7L45_08415"/>
<dbReference type="InterPro" id="IPR036259">
    <property type="entry name" value="MFS_trans_sf"/>
</dbReference>
<evidence type="ECO:0000313" key="8">
    <source>
        <dbReference type="EMBL" id="APC40092.1"/>
    </source>
</evidence>
<comment type="subcellular location">
    <subcellularLocation>
        <location evidence="1">Cell membrane</location>
        <topology evidence="1">Multi-pass membrane protein</topology>
    </subcellularLocation>
</comment>
<evidence type="ECO:0000256" key="1">
    <source>
        <dbReference type="ARBA" id="ARBA00004651"/>
    </source>
</evidence>
<dbReference type="InterPro" id="IPR020846">
    <property type="entry name" value="MFS_dom"/>
</dbReference>
<feature type="transmembrane region" description="Helical" evidence="6">
    <location>
        <begin position="318"/>
        <end position="340"/>
    </location>
</feature>
<feature type="transmembrane region" description="Helical" evidence="6">
    <location>
        <begin position="169"/>
        <end position="189"/>
    </location>
</feature>
<gene>
    <name evidence="8" type="ORF">A7L45_08415</name>
</gene>
<feature type="domain" description="Major facilitator superfamily (MFS) profile" evidence="7">
    <location>
        <begin position="11"/>
        <end position="408"/>
    </location>
</feature>
<dbReference type="Gene3D" id="1.20.1250.20">
    <property type="entry name" value="MFS general substrate transporter like domains"/>
    <property type="match status" value="2"/>
</dbReference>
<dbReference type="RefSeq" id="WP_071612385.1">
    <property type="nucleotide sequence ID" value="NZ_CP015756.1"/>
</dbReference>
<feature type="transmembrane region" description="Helical" evidence="6">
    <location>
        <begin position="106"/>
        <end position="125"/>
    </location>
</feature>
<dbReference type="InterPro" id="IPR011701">
    <property type="entry name" value="MFS"/>
</dbReference>
<sequence length="423" mass="44761">MELTKKRWGILIASCFINLCIGSMYAWSVFAGPMAKYLSQLTGTTLTAGALAIVFTVTNSVGPITMITGGRINDTFGPKKVIFVGGLLFGGGMILSGFATGLGFLVFAYGIVTGLGIGMVYGCTISNSIKLFPDKRGFVGGITTACYGFSAVIVPPVANILISNLGVTAAFKIIGATFLIIVCVCSFFIDKCPAGFIPEGWTPPASQGNKLNQNSKDWKGMLKSPIFYPMALILLCGAFYGLMCSALASPIAQGMIGMSVAAATTVVSILALFSTGGRVIAGYASDKIGRINTLTVAFVLAIIGLICMYFSGQGDVTRFYIGIIIVGVSFGAFMAVFPGLTADQFGTKHNSVNYGIMFIGFAISGYFGPTVMKNVYAADHSYRRAFLIAAVLCVIGFVITFVYRYVYKKLTAINISDSMTLKN</sequence>
<evidence type="ECO:0000256" key="4">
    <source>
        <dbReference type="ARBA" id="ARBA00022989"/>
    </source>
</evidence>
<evidence type="ECO:0000259" key="7">
    <source>
        <dbReference type="PROSITE" id="PS50850"/>
    </source>
</evidence>
<dbReference type="SUPFAM" id="SSF103473">
    <property type="entry name" value="MFS general substrate transporter"/>
    <property type="match status" value="1"/>
</dbReference>
<dbReference type="Proteomes" id="UP000182569">
    <property type="component" value="Chromosome"/>
</dbReference>
<dbReference type="CDD" id="cd17353">
    <property type="entry name" value="MFS_OFA_like"/>
    <property type="match status" value="1"/>
</dbReference>
<feature type="transmembrane region" description="Helical" evidence="6">
    <location>
        <begin position="81"/>
        <end position="100"/>
    </location>
</feature>
<feature type="transmembrane region" description="Helical" evidence="6">
    <location>
        <begin position="48"/>
        <end position="69"/>
    </location>
</feature>
<feature type="transmembrane region" description="Helical" evidence="6">
    <location>
        <begin position="7"/>
        <end position="28"/>
    </location>
</feature>
<keyword evidence="3 6" id="KW-0812">Transmembrane</keyword>
<evidence type="ECO:0000313" key="9">
    <source>
        <dbReference type="Proteomes" id="UP000182569"/>
    </source>
</evidence>
<dbReference type="PROSITE" id="PS50850">
    <property type="entry name" value="MFS"/>
    <property type="match status" value="1"/>
</dbReference>
<dbReference type="PANTHER" id="PTHR11360">
    <property type="entry name" value="MONOCARBOXYLATE TRANSPORTER"/>
    <property type="match status" value="1"/>
</dbReference>
<feature type="transmembrane region" description="Helical" evidence="6">
    <location>
        <begin position="254"/>
        <end position="273"/>
    </location>
</feature>
<feature type="transmembrane region" description="Helical" evidence="6">
    <location>
        <begin position="294"/>
        <end position="312"/>
    </location>
</feature>
<protein>
    <submittedName>
        <fullName evidence="8">MFS transporter</fullName>
    </submittedName>
</protein>
<keyword evidence="9" id="KW-1185">Reference proteome</keyword>
<dbReference type="Pfam" id="PF07690">
    <property type="entry name" value="MFS_1"/>
    <property type="match status" value="1"/>
</dbReference>
<proteinExistence type="predicted"/>
<dbReference type="GO" id="GO:0022857">
    <property type="term" value="F:transmembrane transporter activity"/>
    <property type="evidence" value="ECO:0007669"/>
    <property type="project" value="InterPro"/>
</dbReference>
<evidence type="ECO:0000256" key="2">
    <source>
        <dbReference type="ARBA" id="ARBA00022448"/>
    </source>
</evidence>
<name>A0A1J0GFD6_9CLOT</name>
<dbReference type="GO" id="GO:0005886">
    <property type="term" value="C:plasma membrane"/>
    <property type="evidence" value="ECO:0007669"/>
    <property type="project" value="UniProtKB-SubCell"/>
</dbReference>
<keyword evidence="5 6" id="KW-0472">Membrane</keyword>
<feature type="transmembrane region" description="Helical" evidence="6">
    <location>
        <begin position="137"/>
        <end position="157"/>
    </location>
</feature>